<dbReference type="PANTHER" id="PTHR33119:SF1">
    <property type="entry name" value="FE2OG DIOXYGENASE DOMAIN-CONTAINING PROTEIN"/>
    <property type="match status" value="1"/>
</dbReference>
<dbReference type="PANTHER" id="PTHR33119">
    <property type="entry name" value="IFI3P"/>
    <property type="match status" value="1"/>
</dbReference>
<keyword evidence="3" id="KW-1185">Reference proteome</keyword>
<sequence>MGNENPDNWELSDPKICADAQVDAEILEKNGWEGEEDYFDEDEGKERLTEAKWQAVRKPVLPEPSFEDVDYGLKQGQRLSKKFYDSGLQVIVIMASIELTPEKPQFPHGSWHVEGQLNENICATALYYLDSENITESSLSFQMQTSAYLTDEDESLVGQDAYHWM</sequence>
<name>A0A1Y2LIH6_EPING</name>
<dbReference type="Pfam" id="PF14033">
    <property type="entry name" value="DUF4246"/>
    <property type="match status" value="1"/>
</dbReference>
<reference evidence="2 3" key="1">
    <citation type="journal article" date="2017" name="Genome Announc.">
        <title>Genome sequence of the saprophytic ascomycete Epicoccum nigrum ICMP 19927 strain isolated from New Zealand.</title>
        <authorList>
            <person name="Fokin M."/>
            <person name="Fleetwood D."/>
            <person name="Weir B.S."/>
            <person name="Villas-Boas S.G."/>
        </authorList>
    </citation>
    <scope>NUCLEOTIDE SEQUENCE [LARGE SCALE GENOMIC DNA]</scope>
    <source>
        <strain evidence="2 3">ICMP 19927</strain>
    </source>
</reference>
<dbReference type="STRING" id="105696.A0A1Y2LIH6"/>
<proteinExistence type="predicted"/>
<organism evidence="2 3">
    <name type="scientific">Epicoccum nigrum</name>
    <name type="common">Soil fungus</name>
    <name type="synonym">Epicoccum purpurascens</name>
    <dbReference type="NCBI Taxonomy" id="105696"/>
    <lineage>
        <taxon>Eukaryota</taxon>
        <taxon>Fungi</taxon>
        <taxon>Dikarya</taxon>
        <taxon>Ascomycota</taxon>
        <taxon>Pezizomycotina</taxon>
        <taxon>Dothideomycetes</taxon>
        <taxon>Pleosporomycetidae</taxon>
        <taxon>Pleosporales</taxon>
        <taxon>Pleosporineae</taxon>
        <taxon>Didymellaceae</taxon>
        <taxon>Epicoccum</taxon>
    </lineage>
</organism>
<evidence type="ECO:0000259" key="1">
    <source>
        <dbReference type="Pfam" id="PF14033"/>
    </source>
</evidence>
<dbReference type="EMBL" id="KZ107864">
    <property type="protein sequence ID" value="OSS43530.1"/>
    <property type="molecule type" value="Genomic_DNA"/>
</dbReference>
<protein>
    <recommendedName>
        <fullName evidence="1">DUF4246 domain-containing protein</fullName>
    </recommendedName>
</protein>
<gene>
    <name evidence="2" type="ORF">B5807_11865</name>
</gene>
<dbReference type="InterPro" id="IPR025340">
    <property type="entry name" value="DUF4246"/>
</dbReference>
<dbReference type="AlphaFoldDB" id="A0A1Y2LIH6"/>
<evidence type="ECO:0000313" key="3">
    <source>
        <dbReference type="Proteomes" id="UP000193240"/>
    </source>
</evidence>
<accession>A0A1Y2LIH6</accession>
<dbReference type="InterPro" id="IPR049192">
    <property type="entry name" value="DUF4246_C"/>
</dbReference>
<evidence type="ECO:0000313" key="2">
    <source>
        <dbReference type="EMBL" id="OSS43530.1"/>
    </source>
</evidence>
<dbReference type="Proteomes" id="UP000193240">
    <property type="component" value="Unassembled WGS sequence"/>
</dbReference>
<feature type="domain" description="DUF4246" evidence="1">
    <location>
        <begin position="36"/>
        <end position="164"/>
    </location>
</feature>
<dbReference type="InParanoid" id="A0A1Y2LIH6"/>